<evidence type="ECO:0000256" key="2">
    <source>
        <dbReference type="ARBA" id="ARBA00023002"/>
    </source>
</evidence>
<dbReference type="Gene3D" id="3.40.50.720">
    <property type="entry name" value="NAD(P)-binding Rossmann-like Domain"/>
    <property type="match status" value="1"/>
</dbReference>
<sequence length="325" mass="37027">MIKRVSVIGAGLIGSGWATLLATKGYEVSLYTDKKETLDKGIAKIKSYLEVMKNMNLVDKEPDYYMKNIRPTLNMDEAIEGTDFVIEAIIEDYDAKKKVFSYLDEKLDKNVILSSSTSGLLMTEIQKAMKRYPERGVIAHPWNPPHLLPLVEIVPGEKTSQETLNTTKDFMEKLDRVVVVLKKEIPGFLGNRLAFALFREAVYLVDEGVATVEDIDKVMTAAIGLRWAFMGPFLTYHLGGGEGGLEYFFSRGFGYGANEWMHTLAKYDKFPYTGVVKAVQQMKEYSFIKGKSFQELSKWRDEKLFQIYKIVWEDKKQNSNGENNK</sequence>
<keyword evidence="7" id="KW-1185">Reference proteome</keyword>
<dbReference type="AlphaFoldDB" id="A0A650CSD6"/>
<dbReference type="PANTHER" id="PTHR48075:SF1">
    <property type="entry name" value="LAMBDA-CRYSTALLIN HOMOLOG"/>
    <property type="match status" value="1"/>
</dbReference>
<dbReference type="EMBL" id="CP045482">
    <property type="protein sequence ID" value="QGR20645.1"/>
    <property type="molecule type" value="Genomic_DNA"/>
</dbReference>
<dbReference type="EMBL" id="WHYS01000001">
    <property type="protein sequence ID" value="MQL55092.1"/>
    <property type="molecule type" value="Genomic_DNA"/>
</dbReference>
<dbReference type="Pfam" id="PF02737">
    <property type="entry name" value="3HCDH_N"/>
    <property type="match status" value="1"/>
</dbReference>
<evidence type="ECO:0000313" key="5">
    <source>
        <dbReference type="EMBL" id="MQL55092.1"/>
    </source>
</evidence>
<dbReference type="KEGG" id="aamb:D1866_00385"/>
<dbReference type="RefSeq" id="WP_152940590.1">
    <property type="nucleotide sequence ID" value="NZ_CP045482.1"/>
</dbReference>
<dbReference type="InterPro" id="IPR006180">
    <property type="entry name" value="3-OHacyl-CoA_DH_CS"/>
</dbReference>
<dbReference type="SUPFAM" id="SSF48179">
    <property type="entry name" value="6-phosphogluconate dehydrogenase C-terminal domain-like"/>
    <property type="match status" value="1"/>
</dbReference>
<comment type="similarity">
    <text evidence="1">Belongs to the 3-hydroxyacyl-CoA dehydrogenase family.</text>
</comment>
<dbReference type="InterPro" id="IPR006176">
    <property type="entry name" value="3-OHacyl-CoA_DH_NAD-bd"/>
</dbReference>
<dbReference type="InterPro" id="IPR006108">
    <property type="entry name" value="3HC_DH_C"/>
</dbReference>
<protein>
    <submittedName>
        <fullName evidence="6">3-hydroxyacyl-CoA dehydrogenase family protein</fullName>
    </submittedName>
</protein>
<dbReference type="Pfam" id="PF00725">
    <property type="entry name" value="3HCDH"/>
    <property type="match status" value="1"/>
</dbReference>
<dbReference type="InterPro" id="IPR013328">
    <property type="entry name" value="6PGD_dom2"/>
</dbReference>
<keyword evidence="2" id="KW-0560">Oxidoreductase</keyword>
<dbReference type="GO" id="GO:0006631">
    <property type="term" value="P:fatty acid metabolic process"/>
    <property type="evidence" value="ECO:0007669"/>
    <property type="project" value="InterPro"/>
</dbReference>
<feature type="domain" description="3-hydroxyacyl-CoA dehydrogenase NAD binding" evidence="4">
    <location>
        <begin position="5"/>
        <end position="183"/>
    </location>
</feature>
<dbReference type="InterPro" id="IPR036291">
    <property type="entry name" value="NAD(P)-bd_dom_sf"/>
</dbReference>
<name>A0A650CSD6_ACIAM</name>
<dbReference type="PANTHER" id="PTHR48075">
    <property type="entry name" value="3-HYDROXYACYL-COA DEHYDROGENASE FAMILY PROTEIN"/>
    <property type="match status" value="1"/>
</dbReference>
<dbReference type="Gene3D" id="1.10.1040.10">
    <property type="entry name" value="N-(1-d-carboxylethyl)-l-norvaline Dehydrogenase, domain 2"/>
    <property type="match status" value="1"/>
</dbReference>
<evidence type="ECO:0000313" key="6">
    <source>
        <dbReference type="EMBL" id="QGR20645.1"/>
    </source>
</evidence>
<dbReference type="GO" id="GO:0070403">
    <property type="term" value="F:NAD+ binding"/>
    <property type="evidence" value="ECO:0007669"/>
    <property type="project" value="InterPro"/>
</dbReference>
<reference evidence="6 7" key="2">
    <citation type="submission" date="2019-10" db="EMBL/GenBank/DDBJ databases">
        <title>Genome Sequences from Six Type Strain Members of the Archaeal Family Sulfolobaceae: Acidianus ambivalens, Acidianus infernus, Metallosphaera prunae, Stygiolobus azoricus, Sulfolobus metallicus, and Sulfurisphaera ohwakuensis.</title>
        <authorList>
            <person name="Counts J.A."/>
            <person name="Kelly R.M."/>
        </authorList>
    </citation>
    <scope>NUCLEOTIDE SEQUENCE [LARGE SCALE GENOMIC DNA]</scope>
    <source>
        <strain evidence="6 7">LEI 10</strain>
    </source>
</reference>
<evidence type="ECO:0000313" key="8">
    <source>
        <dbReference type="Proteomes" id="UP000474054"/>
    </source>
</evidence>
<evidence type="ECO:0000259" key="4">
    <source>
        <dbReference type="Pfam" id="PF02737"/>
    </source>
</evidence>
<gene>
    <name evidence="6" type="ORF">D1866_00385</name>
    <name evidence="5" type="ORF">GFB69_04850</name>
</gene>
<dbReference type="SUPFAM" id="SSF51735">
    <property type="entry name" value="NAD(P)-binding Rossmann-fold domains"/>
    <property type="match status" value="1"/>
</dbReference>
<reference evidence="5 8" key="1">
    <citation type="submission" date="2019-10" db="EMBL/GenBank/DDBJ databases">
        <title>Comparative genomics of sulfur disproportionating microorganisms.</title>
        <authorList>
            <person name="Ward L.M."/>
            <person name="Bertran E."/>
            <person name="Johnston D."/>
        </authorList>
    </citation>
    <scope>NUCLEOTIDE SEQUENCE [LARGE SCALE GENOMIC DNA]</scope>
    <source>
        <strain evidence="5 8">DSM 3772</strain>
    </source>
</reference>
<dbReference type="InterPro" id="IPR008927">
    <property type="entry name" value="6-PGluconate_DH-like_C_sf"/>
</dbReference>
<evidence type="ECO:0000259" key="3">
    <source>
        <dbReference type="Pfam" id="PF00725"/>
    </source>
</evidence>
<dbReference type="PROSITE" id="PS00067">
    <property type="entry name" value="3HCDH"/>
    <property type="match status" value="1"/>
</dbReference>
<feature type="domain" description="3-hydroxyacyl-CoA dehydrogenase C-terminal" evidence="3">
    <location>
        <begin position="187"/>
        <end position="271"/>
    </location>
</feature>
<evidence type="ECO:0000256" key="1">
    <source>
        <dbReference type="ARBA" id="ARBA00009463"/>
    </source>
</evidence>
<accession>A0A650CSD6</accession>
<dbReference type="Proteomes" id="UP000426328">
    <property type="component" value="Chromosome"/>
</dbReference>
<organism evidence="6 7">
    <name type="scientific">Acidianus ambivalens</name>
    <name type="common">Desulfurolobus ambivalens</name>
    <dbReference type="NCBI Taxonomy" id="2283"/>
    <lineage>
        <taxon>Archaea</taxon>
        <taxon>Thermoproteota</taxon>
        <taxon>Thermoprotei</taxon>
        <taxon>Sulfolobales</taxon>
        <taxon>Sulfolobaceae</taxon>
        <taxon>Acidianus</taxon>
    </lineage>
</organism>
<dbReference type="Proteomes" id="UP000474054">
    <property type="component" value="Unassembled WGS sequence"/>
</dbReference>
<evidence type="ECO:0000313" key="7">
    <source>
        <dbReference type="Proteomes" id="UP000426328"/>
    </source>
</evidence>
<proteinExistence type="inferred from homology"/>
<dbReference type="GO" id="GO:0050104">
    <property type="term" value="F:L-gulonate 3-dehydrogenase activity"/>
    <property type="evidence" value="ECO:0007669"/>
    <property type="project" value="TreeGrafter"/>
</dbReference>
<dbReference type="GeneID" id="42778149"/>